<gene>
    <name evidence="3" type="ORF">C7M84_008370</name>
</gene>
<evidence type="ECO:0000256" key="1">
    <source>
        <dbReference type="SAM" id="MobiDB-lite"/>
    </source>
</evidence>
<reference evidence="3 4" key="2">
    <citation type="submission" date="2019-01" db="EMBL/GenBank/DDBJ databases">
        <title>The decoding of complex shrimp genome reveals the adaptation for benthos swimmer, frequently molting mechanism and breeding impact on genome.</title>
        <authorList>
            <person name="Sun Y."/>
            <person name="Gao Y."/>
            <person name="Yu Y."/>
        </authorList>
    </citation>
    <scope>NUCLEOTIDE SEQUENCE [LARGE SCALE GENOMIC DNA]</scope>
    <source>
        <tissue evidence="3">Muscle</tissue>
    </source>
</reference>
<proteinExistence type="predicted"/>
<organism evidence="3 4">
    <name type="scientific">Penaeus vannamei</name>
    <name type="common">Whiteleg shrimp</name>
    <name type="synonym">Litopenaeus vannamei</name>
    <dbReference type="NCBI Taxonomy" id="6689"/>
    <lineage>
        <taxon>Eukaryota</taxon>
        <taxon>Metazoa</taxon>
        <taxon>Ecdysozoa</taxon>
        <taxon>Arthropoda</taxon>
        <taxon>Crustacea</taxon>
        <taxon>Multicrustacea</taxon>
        <taxon>Malacostraca</taxon>
        <taxon>Eumalacostraca</taxon>
        <taxon>Eucarida</taxon>
        <taxon>Decapoda</taxon>
        <taxon>Dendrobranchiata</taxon>
        <taxon>Penaeoidea</taxon>
        <taxon>Penaeidae</taxon>
        <taxon>Penaeus</taxon>
    </lineage>
</organism>
<feature type="transmembrane region" description="Helical" evidence="2">
    <location>
        <begin position="224"/>
        <end position="243"/>
    </location>
</feature>
<keyword evidence="2" id="KW-0812">Transmembrane</keyword>
<feature type="compositionally biased region" description="Basic and acidic residues" evidence="1">
    <location>
        <begin position="10"/>
        <end position="21"/>
    </location>
</feature>
<feature type="region of interest" description="Disordered" evidence="1">
    <location>
        <begin position="1"/>
        <end position="59"/>
    </location>
</feature>
<evidence type="ECO:0000256" key="2">
    <source>
        <dbReference type="SAM" id="Phobius"/>
    </source>
</evidence>
<keyword evidence="2" id="KW-1133">Transmembrane helix</keyword>
<keyword evidence="2" id="KW-0472">Membrane</keyword>
<reference evidence="3 4" key="1">
    <citation type="submission" date="2018-04" db="EMBL/GenBank/DDBJ databases">
        <authorList>
            <person name="Zhang X."/>
            <person name="Yuan J."/>
            <person name="Li F."/>
            <person name="Xiang J."/>
        </authorList>
    </citation>
    <scope>NUCLEOTIDE SEQUENCE [LARGE SCALE GENOMIC DNA]</scope>
    <source>
        <tissue evidence="3">Muscle</tissue>
    </source>
</reference>
<accession>A0A3R7M564</accession>
<keyword evidence="4" id="KW-1185">Reference proteome</keyword>
<feature type="compositionally biased region" description="Pro residues" evidence="1">
    <location>
        <begin position="121"/>
        <end position="138"/>
    </location>
</feature>
<feature type="transmembrane region" description="Helical" evidence="2">
    <location>
        <begin position="249"/>
        <end position="268"/>
    </location>
</feature>
<protein>
    <submittedName>
        <fullName evidence="3">Uncharacterized protein</fullName>
    </submittedName>
</protein>
<feature type="region of interest" description="Disordered" evidence="1">
    <location>
        <begin position="95"/>
        <end position="139"/>
    </location>
</feature>
<sequence>MVDSSDDSDGDQRPKSLDFWDNKPQVSGAPHAPGGAREGGEGAIGGDAARGPFAPFSPRPMALGQAERVPADGALSRLVFRLHVLHALSLPPLCRGRGSKSTPATHPVLPIPTQGVTPPQTVQPPTTPNPNPNPPNPFLPISDADSWRAARGFRSCLLLSLYPSSSSAPPLFLFSLHPSFFHSPSLLFFLPSPFRPIISLLHLRRPPLSFSLLLHSLSPSPPPFPFPLSTFLPFLLLFLLLHLPSLSPYLPSFPFSFSTFLLFLLLHLPSLSPYLSSFLFPLSTSSPLLFHHSLYPPSAPFSPSPSPSSPLPPLHFLSSSPISTSSSLFPLSTSSPLPPLHLLFPLLLHHSLYPPPHPSPPIPKDSLLSPLHPTLTLTL</sequence>
<comment type="caution">
    <text evidence="3">The sequence shown here is derived from an EMBL/GenBank/DDBJ whole genome shotgun (WGS) entry which is preliminary data.</text>
</comment>
<evidence type="ECO:0000313" key="4">
    <source>
        <dbReference type="Proteomes" id="UP000283509"/>
    </source>
</evidence>
<dbReference type="AlphaFoldDB" id="A0A3R7M564"/>
<dbReference type="EMBL" id="QCYY01002053">
    <property type="protein sequence ID" value="ROT73206.1"/>
    <property type="molecule type" value="Genomic_DNA"/>
</dbReference>
<evidence type="ECO:0000313" key="3">
    <source>
        <dbReference type="EMBL" id="ROT73206.1"/>
    </source>
</evidence>
<dbReference type="Proteomes" id="UP000283509">
    <property type="component" value="Unassembled WGS sequence"/>
</dbReference>
<name>A0A3R7M564_PENVA</name>